<proteinExistence type="predicted"/>
<dbReference type="Proteomes" id="UP000009222">
    <property type="component" value="Chromosome"/>
</dbReference>
<reference evidence="3" key="1">
    <citation type="submission" date="2009-12" db="EMBL/GenBank/DDBJ databases">
        <title>Complete sequence of Treponema azotonutricium strain ZAS-9.</title>
        <authorList>
            <person name="Tetu S.G."/>
            <person name="Matson E."/>
            <person name="Ren Q."/>
            <person name="Seshadri R."/>
            <person name="Elbourne L."/>
            <person name="Hassan K.A."/>
            <person name="Durkin A."/>
            <person name="Radune D."/>
            <person name="Mohamoud Y."/>
            <person name="Shay R."/>
            <person name="Jin S."/>
            <person name="Zhang X."/>
            <person name="Lucey K."/>
            <person name="Ballor N.R."/>
            <person name="Ottesen E."/>
            <person name="Rosenthal R."/>
            <person name="Allen A."/>
            <person name="Leadbetter J.R."/>
            <person name="Paulsen I.T."/>
        </authorList>
    </citation>
    <scope>NUCLEOTIDE SEQUENCE [LARGE SCALE GENOMIC DNA]</scope>
    <source>
        <strain evidence="3">ATCC BAA-888 / DSM 13862 / ZAS-9</strain>
    </source>
</reference>
<dbReference type="InParanoid" id="F5YAZ6"/>
<dbReference type="KEGG" id="taz:TREAZ_0633"/>
<organism evidence="2 3">
    <name type="scientific">Leadbettera azotonutricia (strain ATCC BAA-888 / DSM 13862 / ZAS-9)</name>
    <name type="common">Treponema azotonutricium</name>
    <dbReference type="NCBI Taxonomy" id="545695"/>
    <lineage>
        <taxon>Bacteria</taxon>
        <taxon>Pseudomonadati</taxon>
        <taxon>Spirochaetota</taxon>
        <taxon>Spirochaetia</taxon>
        <taxon>Spirochaetales</taxon>
        <taxon>Breznakiellaceae</taxon>
        <taxon>Leadbettera</taxon>
    </lineage>
</organism>
<dbReference type="HOGENOM" id="CLU_146080_0_0_12"/>
<dbReference type="AlphaFoldDB" id="F5YAZ6"/>
<dbReference type="EMBL" id="CP001841">
    <property type="protein sequence ID" value="AEF80258.1"/>
    <property type="molecule type" value="Genomic_DNA"/>
</dbReference>
<accession>F5YAZ6</accession>
<protein>
    <submittedName>
        <fullName evidence="2">Uncharacterized protein</fullName>
    </submittedName>
</protein>
<sequence>MNRQINFEDNIYITLVRIKLIRDLFALDTDPGLFLDKTLEDIDFIDATLQALQAQMQERLRFIEREELLNHLAELELQFSQALSEFLNSKGTVSAQEFPAIRDKITILRTRSLDRRKTSENAAVSIADFSEGPAVSSDELNELLKDF</sequence>
<name>F5YAZ6_LEAAZ</name>
<dbReference type="OrthoDB" id="371174at2"/>
<dbReference type="RefSeq" id="WP_015711328.1">
    <property type="nucleotide sequence ID" value="NC_015577.1"/>
</dbReference>
<reference evidence="2 3" key="2">
    <citation type="journal article" date="2011" name="ISME J.">
        <title>RNA-seq reveals cooperative metabolic interactions between two termite-gut spirochete species in co-culture.</title>
        <authorList>
            <person name="Rosenthal A.Z."/>
            <person name="Matson E.G."/>
            <person name="Eldar A."/>
            <person name="Leadbetter J.R."/>
        </authorList>
    </citation>
    <scope>NUCLEOTIDE SEQUENCE [LARGE SCALE GENOMIC DNA]</scope>
    <source>
        <strain evidence="3">ATCC BAA-888 / DSM 13862 / ZAS-9</strain>
    </source>
</reference>
<evidence type="ECO:0000256" key="1">
    <source>
        <dbReference type="SAM" id="Coils"/>
    </source>
</evidence>
<dbReference type="STRING" id="545695.TREAZ_0633"/>
<evidence type="ECO:0000313" key="3">
    <source>
        <dbReference type="Proteomes" id="UP000009222"/>
    </source>
</evidence>
<gene>
    <name evidence="2" type="ordered locus">TREAZ_0633</name>
</gene>
<keyword evidence="1" id="KW-0175">Coiled coil</keyword>
<evidence type="ECO:0000313" key="2">
    <source>
        <dbReference type="EMBL" id="AEF80258.1"/>
    </source>
</evidence>
<feature type="coiled-coil region" evidence="1">
    <location>
        <begin position="35"/>
        <end position="85"/>
    </location>
</feature>
<keyword evidence="3" id="KW-1185">Reference proteome</keyword>
<dbReference type="eggNOG" id="ENOG503205C">
    <property type="taxonomic scope" value="Bacteria"/>
</dbReference>